<dbReference type="EMBL" id="JBBWWR010000002">
    <property type="protein sequence ID" value="KAK8970575.1"/>
    <property type="molecule type" value="Genomic_DNA"/>
</dbReference>
<keyword evidence="2" id="KW-1185">Reference proteome</keyword>
<gene>
    <name evidence="1" type="ORF">KSP40_PGU002252</name>
</gene>
<evidence type="ECO:0000313" key="1">
    <source>
        <dbReference type="EMBL" id="KAK8970575.1"/>
    </source>
</evidence>
<accession>A0ABR2N298</accession>
<sequence length="67" mass="7761">MLIIMREPSQIVCWESEGGEGARRGLIYFFMAQDIQKQRVIMDEEHILTHFDVVLGQVVSFVCLSFL</sequence>
<comment type="caution">
    <text evidence="1">The sequence shown here is derived from an EMBL/GenBank/DDBJ whole genome shotgun (WGS) entry which is preliminary data.</text>
</comment>
<organism evidence="1 2">
    <name type="scientific">Platanthera guangdongensis</name>
    <dbReference type="NCBI Taxonomy" id="2320717"/>
    <lineage>
        <taxon>Eukaryota</taxon>
        <taxon>Viridiplantae</taxon>
        <taxon>Streptophyta</taxon>
        <taxon>Embryophyta</taxon>
        <taxon>Tracheophyta</taxon>
        <taxon>Spermatophyta</taxon>
        <taxon>Magnoliopsida</taxon>
        <taxon>Liliopsida</taxon>
        <taxon>Asparagales</taxon>
        <taxon>Orchidaceae</taxon>
        <taxon>Orchidoideae</taxon>
        <taxon>Orchideae</taxon>
        <taxon>Orchidinae</taxon>
        <taxon>Platanthera</taxon>
    </lineage>
</organism>
<reference evidence="1 2" key="1">
    <citation type="journal article" date="2022" name="Nat. Plants">
        <title>Genomes of leafy and leafless Platanthera orchids illuminate the evolution of mycoheterotrophy.</title>
        <authorList>
            <person name="Li M.H."/>
            <person name="Liu K.W."/>
            <person name="Li Z."/>
            <person name="Lu H.C."/>
            <person name="Ye Q.L."/>
            <person name="Zhang D."/>
            <person name="Wang J.Y."/>
            <person name="Li Y.F."/>
            <person name="Zhong Z.M."/>
            <person name="Liu X."/>
            <person name="Yu X."/>
            <person name="Liu D.K."/>
            <person name="Tu X.D."/>
            <person name="Liu B."/>
            <person name="Hao Y."/>
            <person name="Liao X.Y."/>
            <person name="Jiang Y.T."/>
            <person name="Sun W.H."/>
            <person name="Chen J."/>
            <person name="Chen Y.Q."/>
            <person name="Ai Y."/>
            <person name="Zhai J.W."/>
            <person name="Wu S.S."/>
            <person name="Zhou Z."/>
            <person name="Hsiao Y.Y."/>
            <person name="Wu W.L."/>
            <person name="Chen Y.Y."/>
            <person name="Lin Y.F."/>
            <person name="Hsu J.L."/>
            <person name="Li C.Y."/>
            <person name="Wang Z.W."/>
            <person name="Zhao X."/>
            <person name="Zhong W.Y."/>
            <person name="Ma X.K."/>
            <person name="Ma L."/>
            <person name="Huang J."/>
            <person name="Chen G.Z."/>
            <person name="Huang M.Z."/>
            <person name="Huang L."/>
            <person name="Peng D.H."/>
            <person name="Luo Y.B."/>
            <person name="Zou S.Q."/>
            <person name="Chen S.P."/>
            <person name="Lan S."/>
            <person name="Tsai W.C."/>
            <person name="Van de Peer Y."/>
            <person name="Liu Z.J."/>
        </authorList>
    </citation>
    <scope>NUCLEOTIDE SEQUENCE [LARGE SCALE GENOMIC DNA]</scope>
    <source>
        <strain evidence="1">Lor288</strain>
    </source>
</reference>
<protein>
    <submittedName>
        <fullName evidence="1">Uncharacterized protein</fullName>
    </submittedName>
</protein>
<name>A0ABR2N298_9ASPA</name>
<dbReference type="Proteomes" id="UP001412067">
    <property type="component" value="Unassembled WGS sequence"/>
</dbReference>
<evidence type="ECO:0000313" key="2">
    <source>
        <dbReference type="Proteomes" id="UP001412067"/>
    </source>
</evidence>
<proteinExistence type="predicted"/>